<dbReference type="SUPFAM" id="SSF48179">
    <property type="entry name" value="6-phosphogluconate dehydrogenase C-terminal domain-like"/>
    <property type="match status" value="1"/>
</dbReference>
<dbReference type="GO" id="GO:0016616">
    <property type="term" value="F:oxidoreductase activity, acting on the CH-OH group of donors, NAD or NADP as acceptor"/>
    <property type="evidence" value="ECO:0007669"/>
    <property type="project" value="InterPro"/>
</dbReference>
<dbReference type="Gene3D" id="3.40.50.720">
    <property type="entry name" value="NAD(P)-binding Rossmann-like Domain"/>
    <property type="match status" value="1"/>
</dbReference>
<protein>
    <submittedName>
        <fullName evidence="8">17779_t:CDS:1</fullName>
    </submittedName>
</protein>
<gene>
    <name evidence="8" type="ORF">FWILDA_LOCUS9688</name>
</gene>
<dbReference type="GO" id="GO:0070403">
    <property type="term" value="F:NAD+ binding"/>
    <property type="evidence" value="ECO:0007669"/>
    <property type="project" value="InterPro"/>
</dbReference>
<dbReference type="PROSITE" id="PS00067">
    <property type="entry name" value="3HCDH"/>
    <property type="match status" value="1"/>
</dbReference>
<evidence type="ECO:0000256" key="5">
    <source>
        <dbReference type="PIRSR" id="PIRSR000105-2"/>
    </source>
</evidence>
<dbReference type="SUPFAM" id="SSF51735">
    <property type="entry name" value="NAD(P)-binding Rossmann-fold domains"/>
    <property type="match status" value="1"/>
</dbReference>
<comment type="similarity">
    <text evidence="2">Belongs to the 3-hydroxyacyl-CoA dehydrogenase family.</text>
</comment>
<dbReference type="PANTHER" id="PTHR48075">
    <property type="entry name" value="3-HYDROXYACYL-COA DEHYDROGENASE FAMILY PROTEIN"/>
    <property type="match status" value="1"/>
</dbReference>
<evidence type="ECO:0000256" key="2">
    <source>
        <dbReference type="ARBA" id="ARBA00009463"/>
    </source>
</evidence>
<organism evidence="8 9">
    <name type="scientific">Funneliformis geosporum</name>
    <dbReference type="NCBI Taxonomy" id="1117311"/>
    <lineage>
        <taxon>Eukaryota</taxon>
        <taxon>Fungi</taxon>
        <taxon>Fungi incertae sedis</taxon>
        <taxon>Mucoromycota</taxon>
        <taxon>Glomeromycotina</taxon>
        <taxon>Glomeromycetes</taxon>
        <taxon>Glomerales</taxon>
        <taxon>Glomeraceae</taxon>
        <taxon>Funneliformis</taxon>
    </lineage>
</organism>
<proteinExistence type="inferred from homology"/>
<dbReference type="InterPro" id="IPR008927">
    <property type="entry name" value="6-PGluconate_DH-like_C_sf"/>
</dbReference>
<evidence type="ECO:0000259" key="7">
    <source>
        <dbReference type="Pfam" id="PF02737"/>
    </source>
</evidence>
<dbReference type="InterPro" id="IPR006108">
    <property type="entry name" value="3HC_DH_C"/>
</dbReference>
<feature type="binding site" evidence="5">
    <location>
        <position position="186"/>
    </location>
    <ligand>
        <name>NAD(+)</name>
        <dbReference type="ChEBI" id="CHEBI:57540"/>
    </ligand>
</feature>
<keyword evidence="3" id="KW-0560">Oxidoreductase</keyword>
<accession>A0A9W4SVI4</accession>
<dbReference type="Pfam" id="PF00725">
    <property type="entry name" value="3HCDH"/>
    <property type="match status" value="1"/>
</dbReference>
<dbReference type="InterPro" id="IPR013328">
    <property type="entry name" value="6PGD_dom2"/>
</dbReference>
<keyword evidence="9" id="KW-1185">Reference proteome</keyword>
<dbReference type="InterPro" id="IPR006180">
    <property type="entry name" value="3-OHacyl-CoA_DH_CS"/>
</dbReference>
<evidence type="ECO:0000313" key="9">
    <source>
        <dbReference type="Proteomes" id="UP001153678"/>
    </source>
</evidence>
<comment type="pathway">
    <text evidence="1">Lipid metabolism; fatty acid beta-oxidation.</text>
</comment>
<feature type="binding site" evidence="5">
    <location>
        <position position="140"/>
    </location>
    <ligand>
        <name>NAD(+)</name>
        <dbReference type="ChEBI" id="CHEBI:57540"/>
    </ligand>
</feature>
<feature type="binding site" evidence="5">
    <location>
        <position position="135"/>
    </location>
    <ligand>
        <name>NAD(+)</name>
        <dbReference type="ChEBI" id="CHEBI:57540"/>
    </ligand>
</feature>
<feature type="binding site" evidence="5">
    <location>
        <position position="162"/>
    </location>
    <ligand>
        <name>NAD(+)</name>
        <dbReference type="ChEBI" id="CHEBI:57540"/>
    </ligand>
</feature>
<feature type="site" description="Important for catalytic activity" evidence="4">
    <location>
        <position position="183"/>
    </location>
</feature>
<evidence type="ECO:0000256" key="3">
    <source>
        <dbReference type="ARBA" id="ARBA00023002"/>
    </source>
</evidence>
<name>A0A9W4SVI4_9GLOM</name>
<reference evidence="8" key="1">
    <citation type="submission" date="2022-08" db="EMBL/GenBank/DDBJ databases">
        <authorList>
            <person name="Kallberg Y."/>
            <person name="Tangrot J."/>
            <person name="Rosling A."/>
        </authorList>
    </citation>
    <scope>NUCLEOTIDE SEQUENCE</scope>
    <source>
        <strain evidence="8">Wild A</strain>
    </source>
</reference>
<dbReference type="GO" id="GO:0006631">
    <property type="term" value="P:fatty acid metabolic process"/>
    <property type="evidence" value="ECO:0007669"/>
    <property type="project" value="InterPro"/>
</dbReference>
<dbReference type="FunFam" id="3.40.50.720:FF:000009">
    <property type="entry name" value="Fatty oxidation complex, alpha subunit"/>
    <property type="match status" value="1"/>
</dbReference>
<feature type="binding site" evidence="5">
    <location>
        <position position="317"/>
    </location>
    <ligand>
        <name>NAD(+)</name>
        <dbReference type="ChEBI" id="CHEBI:57540"/>
    </ligand>
</feature>
<dbReference type="Pfam" id="PF02737">
    <property type="entry name" value="3HCDH_N"/>
    <property type="match status" value="1"/>
</dbReference>
<evidence type="ECO:0000256" key="1">
    <source>
        <dbReference type="ARBA" id="ARBA00005005"/>
    </source>
</evidence>
<feature type="binding site" evidence="5">
    <location>
        <begin position="52"/>
        <end position="57"/>
    </location>
    <ligand>
        <name>NAD(+)</name>
        <dbReference type="ChEBI" id="CHEBI:57540"/>
    </ligand>
</feature>
<evidence type="ECO:0000259" key="6">
    <source>
        <dbReference type="Pfam" id="PF00725"/>
    </source>
</evidence>
<dbReference type="Proteomes" id="UP001153678">
    <property type="component" value="Unassembled WGS sequence"/>
</dbReference>
<dbReference type="AlphaFoldDB" id="A0A9W4SVI4"/>
<evidence type="ECO:0000313" key="8">
    <source>
        <dbReference type="EMBL" id="CAI2180651.1"/>
    </source>
</evidence>
<sequence length="325" mass="35663">MANYVKKMNYFCKGNFILGQVVRYACLNNRKFSSPISKEIEDHGIKQIGVIGAGQMGFGIALVAAQIAQLPVKVLDSNPKQIEKGLSFVDGLLEKDVVKNRITREKATETKSRITTTTSISEFSSMSFIIEAIPEDVDLKREIFAKLDQITSDDTILATNTSSISITKIAAATKKPDKVIGMHFMNPVPIMRLVEIIPGLETSSYTCNVTKKLATSMGKTFTESQDVPGFIANRLLMPYINEAVIALEQGVASRDDIDTTMKLGTNVPMGPLTLADHIGLDTCLAIMKVLHKEIGDSKYRPAVFLQKLVDAGRLGKKSGKGFYEY</sequence>
<dbReference type="Gene3D" id="1.10.1040.10">
    <property type="entry name" value="N-(1-d-carboxylethyl)-l-norvaline Dehydrogenase, domain 2"/>
    <property type="match status" value="1"/>
</dbReference>
<evidence type="ECO:0000256" key="4">
    <source>
        <dbReference type="PIRSR" id="PIRSR000105-1"/>
    </source>
</evidence>
<dbReference type="InterPro" id="IPR036291">
    <property type="entry name" value="NAD(P)-bd_dom_sf"/>
</dbReference>
<comment type="caution">
    <text evidence="8">The sequence shown here is derived from an EMBL/GenBank/DDBJ whole genome shotgun (WGS) entry which is preliminary data.</text>
</comment>
<dbReference type="InterPro" id="IPR006176">
    <property type="entry name" value="3-OHacyl-CoA_DH_NAD-bd"/>
</dbReference>
<dbReference type="PIRSF" id="PIRSF000105">
    <property type="entry name" value="HCDH"/>
    <property type="match status" value="1"/>
</dbReference>
<dbReference type="EMBL" id="CAMKVN010002338">
    <property type="protein sequence ID" value="CAI2180651.1"/>
    <property type="molecule type" value="Genomic_DNA"/>
</dbReference>
<feature type="domain" description="3-hydroxyacyl-CoA dehydrogenase C-terminal" evidence="6">
    <location>
        <begin position="229"/>
        <end position="325"/>
    </location>
</feature>
<dbReference type="InterPro" id="IPR022694">
    <property type="entry name" value="3-OHacyl-CoA_DH"/>
</dbReference>
<feature type="binding site" evidence="5">
    <location>
        <position position="76"/>
    </location>
    <ligand>
        <name>NAD(+)</name>
        <dbReference type="ChEBI" id="CHEBI:57540"/>
    </ligand>
</feature>
<feature type="domain" description="3-hydroxyacyl-CoA dehydrogenase NAD binding" evidence="7">
    <location>
        <begin position="47"/>
        <end position="224"/>
    </location>
</feature>
<dbReference type="OrthoDB" id="5958943at2759"/>
<dbReference type="PANTHER" id="PTHR48075:SF5">
    <property type="entry name" value="3-HYDROXYBUTYRYL-COA DEHYDROGENASE"/>
    <property type="match status" value="1"/>
</dbReference>
<keyword evidence="5" id="KW-0520">NAD</keyword>